<evidence type="ECO:0000313" key="1">
    <source>
        <dbReference type="EMBL" id="GHE17473.1"/>
    </source>
</evidence>
<gene>
    <name evidence="1" type="ORF">GCM10011376_20830</name>
</gene>
<comment type="caution">
    <text evidence="1">The sequence shown here is derived from an EMBL/GenBank/DDBJ whole genome shotgun (WGS) entry which is preliminary data.</text>
</comment>
<accession>A0ABQ3HII2</accession>
<sequence>MTPPTDSVRRLCAALDSVLAAAGFLPGQGGAADDGSGQVIYCIGHDKLRGRHPHLPQAASDDVLGTCDDLVLDIGAGGTLDRLDLETVSLEETLRQVGLDADADAVSRVVGRPVVDGLPVLEDAVRRLFGVAA</sequence>
<name>A0ABQ3HII2_9ACTN</name>
<dbReference type="EMBL" id="BNAD01000005">
    <property type="protein sequence ID" value="GHE17473.1"/>
    <property type="molecule type" value="Genomic_DNA"/>
</dbReference>
<dbReference type="Proteomes" id="UP000597341">
    <property type="component" value="Unassembled WGS sequence"/>
</dbReference>
<keyword evidence="2" id="KW-1185">Reference proteome</keyword>
<dbReference type="RefSeq" id="WP_191279422.1">
    <property type="nucleotide sequence ID" value="NZ_BNAD01000005.1"/>
</dbReference>
<protein>
    <submittedName>
        <fullName evidence="1">Uncharacterized protein</fullName>
    </submittedName>
</protein>
<proteinExistence type="predicted"/>
<evidence type="ECO:0000313" key="2">
    <source>
        <dbReference type="Proteomes" id="UP000597341"/>
    </source>
</evidence>
<organism evidence="1 2">
    <name type="scientific">Nocardioides flavus</name>
    <name type="common">ex Wang et al. 2016</name>
    <dbReference type="NCBI Taxonomy" id="2058780"/>
    <lineage>
        <taxon>Bacteria</taxon>
        <taxon>Bacillati</taxon>
        <taxon>Actinomycetota</taxon>
        <taxon>Actinomycetes</taxon>
        <taxon>Propionibacteriales</taxon>
        <taxon>Nocardioidaceae</taxon>
        <taxon>Nocardioides</taxon>
    </lineage>
</organism>
<reference evidence="2" key="1">
    <citation type="journal article" date="2019" name="Int. J. Syst. Evol. Microbiol.">
        <title>The Global Catalogue of Microorganisms (GCM) 10K type strain sequencing project: providing services to taxonomists for standard genome sequencing and annotation.</title>
        <authorList>
            <consortium name="The Broad Institute Genomics Platform"/>
            <consortium name="The Broad Institute Genome Sequencing Center for Infectious Disease"/>
            <person name="Wu L."/>
            <person name="Ma J."/>
        </authorList>
    </citation>
    <scope>NUCLEOTIDE SEQUENCE [LARGE SCALE GENOMIC DNA]</scope>
    <source>
        <strain evidence="2">CGMCC 1.12791</strain>
    </source>
</reference>